<accession>D7KLR3</accession>
<dbReference type="HOGENOM" id="CLU_2577103_0_0_1"/>
<name>D7KLR3_ARALL</name>
<sequence length="81" mass="9031">MVSMDETNNDLASKRVSFVGLVEFSERPSLGARKRSSLRIASAFANSNNPSISVQNPMMISLWKELNTIKNHAEKSSWSCQ</sequence>
<reference evidence="2" key="1">
    <citation type="journal article" date="2011" name="Nat. Genet.">
        <title>The Arabidopsis lyrata genome sequence and the basis of rapid genome size change.</title>
        <authorList>
            <person name="Hu T.T."/>
            <person name="Pattyn P."/>
            <person name="Bakker E.G."/>
            <person name="Cao J."/>
            <person name="Cheng J.-F."/>
            <person name="Clark R.M."/>
            <person name="Fahlgren N."/>
            <person name="Fawcett J.A."/>
            <person name="Grimwood J."/>
            <person name="Gundlach H."/>
            <person name="Haberer G."/>
            <person name="Hollister J.D."/>
            <person name="Ossowski S."/>
            <person name="Ottilar R.P."/>
            <person name="Salamov A.A."/>
            <person name="Schneeberger K."/>
            <person name="Spannagl M."/>
            <person name="Wang X."/>
            <person name="Yang L."/>
            <person name="Nasrallah M.E."/>
            <person name="Bergelson J."/>
            <person name="Carrington J.C."/>
            <person name="Gaut B.S."/>
            <person name="Schmutz J."/>
            <person name="Mayer K.F.X."/>
            <person name="Van de Peer Y."/>
            <person name="Grigoriev I.V."/>
            <person name="Nordborg M."/>
            <person name="Weigel D."/>
            <person name="Guo Y.-L."/>
        </authorList>
    </citation>
    <scope>NUCLEOTIDE SEQUENCE [LARGE SCALE GENOMIC DNA]</scope>
    <source>
        <strain evidence="2">cv. MN47</strain>
    </source>
</reference>
<gene>
    <name evidence="1" type="ORF">ARALYDRAFT_889748</name>
</gene>
<dbReference type="EMBL" id="GL348713">
    <property type="protein sequence ID" value="EFH66770.1"/>
    <property type="molecule type" value="Genomic_DNA"/>
</dbReference>
<evidence type="ECO:0000313" key="2">
    <source>
        <dbReference type="Proteomes" id="UP000008694"/>
    </source>
</evidence>
<evidence type="ECO:0000313" key="1">
    <source>
        <dbReference type="EMBL" id="EFH66770.1"/>
    </source>
</evidence>
<dbReference type="Proteomes" id="UP000008694">
    <property type="component" value="Unassembled WGS sequence"/>
</dbReference>
<proteinExistence type="predicted"/>
<keyword evidence="2" id="KW-1185">Reference proteome</keyword>
<dbReference type="AlphaFoldDB" id="D7KLR3"/>
<dbReference type="Gramene" id="scaffold_102542.1">
    <property type="protein sequence ID" value="scaffold_102542.1"/>
    <property type="gene ID" value="scaffold_102542.1"/>
</dbReference>
<organism evidence="2">
    <name type="scientific">Arabidopsis lyrata subsp. lyrata</name>
    <name type="common">Lyre-leaved rock-cress</name>
    <dbReference type="NCBI Taxonomy" id="81972"/>
    <lineage>
        <taxon>Eukaryota</taxon>
        <taxon>Viridiplantae</taxon>
        <taxon>Streptophyta</taxon>
        <taxon>Embryophyta</taxon>
        <taxon>Tracheophyta</taxon>
        <taxon>Spermatophyta</taxon>
        <taxon>Magnoliopsida</taxon>
        <taxon>eudicotyledons</taxon>
        <taxon>Gunneridae</taxon>
        <taxon>Pentapetalae</taxon>
        <taxon>rosids</taxon>
        <taxon>malvids</taxon>
        <taxon>Brassicales</taxon>
        <taxon>Brassicaceae</taxon>
        <taxon>Camelineae</taxon>
        <taxon>Arabidopsis</taxon>
    </lineage>
</organism>
<protein>
    <submittedName>
        <fullName evidence="1">Expressed protein</fullName>
    </submittedName>
</protein>